<evidence type="ECO:0000256" key="3">
    <source>
        <dbReference type="ARBA" id="ARBA00023004"/>
    </source>
</evidence>
<dbReference type="AlphaFoldDB" id="A0A9N8V5S5"/>
<gene>
    <name evidence="5" type="ORF">FMOSSE_LOCUS582</name>
</gene>
<dbReference type="Gene3D" id="1.10.630.10">
    <property type="entry name" value="Cytochrome P450"/>
    <property type="match status" value="1"/>
</dbReference>
<evidence type="ECO:0000256" key="1">
    <source>
        <dbReference type="ARBA" id="ARBA00022723"/>
    </source>
</evidence>
<dbReference type="InterPro" id="IPR001128">
    <property type="entry name" value="Cyt_P450"/>
</dbReference>
<keyword evidence="1" id="KW-0479">Metal-binding</keyword>
<dbReference type="PRINTS" id="PR00385">
    <property type="entry name" value="P450"/>
</dbReference>
<dbReference type="GO" id="GO:0005506">
    <property type="term" value="F:iron ion binding"/>
    <property type="evidence" value="ECO:0007669"/>
    <property type="project" value="InterPro"/>
</dbReference>
<keyword evidence="2" id="KW-0560">Oxidoreductase</keyword>
<organism evidence="5 6">
    <name type="scientific">Funneliformis mosseae</name>
    <name type="common">Endomycorrhizal fungus</name>
    <name type="synonym">Glomus mosseae</name>
    <dbReference type="NCBI Taxonomy" id="27381"/>
    <lineage>
        <taxon>Eukaryota</taxon>
        <taxon>Fungi</taxon>
        <taxon>Fungi incertae sedis</taxon>
        <taxon>Mucoromycota</taxon>
        <taxon>Glomeromycotina</taxon>
        <taxon>Glomeromycetes</taxon>
        <taxon>Glomerales</taxon>
        <taxon>Glomeraceae</taxon>
        <taxon>Funneliformis</taxon>
    </lineage>
</organism>
<protein>
    <submittedName>
        <fullName evidence="5">3854_t:CDS:1</fullName>
    </submittedName>
</protein>
<dbReference type="InterPro" id="IPR050364">
    <property type="entry name" value="Cytochrome_P450_fung"/>
</dbReference>
<dbReference type="InterPro" id="IPR036396">
    <property type="entry name" value="Cyt_P450_sf"/>
</dbReference>
<keyword evidence="3" id="KW-0408">Iron</keyword>
<keyword evidence="4" id="KW-0503">Monooxygenase</keyword>
<sequence>MISYILLAIFFGLWYYFAKRPSIPKGLKPLPSPKGSEFYFGHYRLLGFKPHETLTKWAKELNSEIYSIKLGRLNFIILNNDKVVGELIQKRGAIYSSRMDSEYYHHIITRGSNLGSCPYTDYYKKMRTISVGVLSPQKIEFYSPLIDKVTKETLTELIHASTSSSNPEPVDPRLYLRRTSLNVVLDVVFGIHTTSIDDPLFKRIDKFVHNLTMLYANANRKLEYFPIIKYHPKNKVKQDALSVRDDIDSIFGEILDNIKSGKNKNPCAAREIYERGELEDYQIVHLFGGLVFAGTDTVASSITWLLAFLANNPSFQEPAHKELDALIPKRDRLPTIADSKSLPYIRALIREGQRVFPPTWTGVHHCVQQDDEYNGYYIPANSLILINAHAIGFDEKRHKNAMEFDPYRFINVEQSMASFANGAAEKRDHFSFGAGRRLYGKPIPIDLNNGTYGLTSWPVNYHVRFVPRYNGVTQLLNE</sequence>
<dbReference type="SUPFAM" id="SSF48264">
    <property type="entry name" value="Cytochrome P450"/>
    <property type="match status" value="1"/>
</dbReference>
<dbReference type="Proteomes" id="UP000789375">
    <property type="component" value="Unassembled WGS sequence"/>
</dbReference>
<dbReference type="GO" id="GO:0020037">
    <property type="term" value="F:heme binding"/>
    <property type="evidence" value="ECO:0007669"/>
    <property type="project" value="InterPro"/>
</dbReference>
<reference evidence="5" key="1">
    <citation type="submission" date="2021-06" db="EMBL/GenBank/DDBJ databases">
        <authorList>
            <person name="Kallberg Y."/>
            <person name="Tangrot J."/>
            <person name="Rosling A."/>
        </authorList>
    </citation>
    <scope>NUCLEOTIDE SEQUENCE</scope>
    <source>
        <strain evidence="5">87-6 pot B 2015</strain>
    </source>
</reference>
<dbReference type="InterPro" id="IPR002401">
    <property type="entry name" value="Cyt_P450_E_grp-I"/>
</dbReference>
<dbReference type="PRINTS" id="PR00463">
    <property type="entry name" value="EP450I"/>
</dbReference>
<comment type="caution">
    <text evidence="5">The sequence shown here is derived from an EMBL/GenBank/DDBJ whole genome shotgun (WGS) entry which is preliminary data.</text>
</comment>
<dbReference type="PANTHER" id="PTHR46300:SF2">
    <property type="entry name" value="CYTOCHROME P450 MONOOXYGENASE ALNH-RELATED"/>
    <property type="match status" value="1"/>
</dbReference>
<evidence type="ECO:0000256" key="4">
    <source>
        <dbReference type="ARBA" id="ARBA00023033"/>
    </source>
</evidence>
<evidence type="ECO:0000313" key="6">
    <source>
        <dbReference type="Proteomes" id="UP000789375"/>
    </source>
</evidence>
<dbReference type="GO" id="GO:0004497">
    <property type="term" value="F:monooxygenase activity"/>
    <property type="evidence" value="ECO:0007669"/>
    <property type="project" value="UniProtKB-KW"/>
</dbReference>
<keyword evidence="6" id="KW-1185">Reference proteome</keyword>
<dbReference type="Pfam" id="PF00067">
    <property type="entry name" value="p450"/>
    <property type="match status" value="1"/>
</dbReference>
<evidence type="ECO:0000256" key="2">
    <source>
        <dbReference type="ARBA" id="ARBA00023002"/>
    </source>
</evidence>
<dbReference type="PANTHER" id="PTHR46300">
    <property type="entry name" value="P450, PUTATIVE (EUROFUNG)-RELATED-RELATED"/>
    <property type="match status" value="1"/>
</dbReference>
<name>A0A9N8V5S5_FUNMO</name>
<evidence type="ECO:0000313" key="5">
    <source>
        <dbReference type="EMBL" id="CAG8438188.1"/>
    </source>
</evidence>
<dbReference type="EMBL" id="CAJVPP010000057">
    <property type="protein sequence ID" value="CAG8438188.1"/>
    <property type="molecule type" value="Genomic_DNA"/>
</dbReference>
<dbReference type="GO" id="GO:0016705">
    <property type="term" value="F:oxidoreductase activity, acting on paired donors, with incorporation or reduction of molecular oxygen"/>
    <property type="evidence" value="ECO:0007669"/>
    <property type="project" value="InterPro"/>
</dbReference>
<accession>A0A9N8V5S5</accession>
<proteinExistence type="predicted"/>